<dbReference type="KEGG" id="cbv:U729_347"/>
<dbReference type="EMBL" id="CP006905">
    <property type="protein sequence ID" value="AIY82909.1"/>
    <property type="molecule type" value="Genomic_DNA"/>
</dbReference>
<dbReference type="GO" id="GO:0005829">
    <property type="term" value="C:cytosol"/>
    <property type="evidence" value="ECO:0007669"/>
    <property type="project" value="TreeGrafter"/>
</dbReference>
<proteinExistence type="predicted"/>
<dbReference type="NCBIfam" id="TIGR01484">
    <property type="entry name" value="HAD-SF-IIB"/>
    <property type="match status" value="1"/>
</dbReference>
<dbReference type="InterPro" id="IPR006379">
    <property type="entry name" value="HAD-SF_hydro_IIB"/>
</dbReference>
<dbReference type="Gene3D" id="3.40.50.1000">
    <property type="entry name" value="HAD superfamily/HAD-like"/>
    <property type="match status" value="1"/>
</dbReference>
<protein>
    <submittedName>
        <fullName evidence="1">Phosphoglycolate phosphatase,-type</fullName>
        <ecNumber evidence="1">3.1.3.18</ecNumber>
    </submittedName>
</protein>
<dbReference type="RefSeq" id="WP_039311198.1">
    <property type="nucleotide sequence ID" value="NZ_CP006905.1"/>
</dbReference>
<dbReference type="InterPro" id="IPR000150">
    <property type="entry name" value="Cof"/>
</dbReference>
<reference evidence="1 2" key="1">
    <citation type="journal article" date="2015" name="Infect. Genet. Evol.">
        <title>Genomic sequences of six botulinum neurotoxin-producing strains representing three clostridial species illustrate the mobility and diversity of botulinum neurotoxin genes.</title>
        <authorList>
            <person name="Smith T.J."/>
            <person name="Hill K.K."/>
            <person name="Xie G."/>
            <person name="Foley B.T."/>
            <person name="Williamson C.H."/>
            <person name="Foster J.T."/>
            <person name="Johnson S.L."/>
            <person name="Chertkov O."/>
            <person name="Teshima H."/>
            <person name="Gibbons H.S."/>
            <person name="Johnsky L.A."/>
            <person name="Karavis M.A."/>
            <person name="Smith L.A."/>
        </authorList>
    </citation>
    <scope>NUCLEOTIDE SEQUENCE [LARGE SCALE GENOMIC DNA]</scope>
    <source>
        <strain evidence="1 2">Sullivan</strain>
    </source>
</reference>
<dbReference type="NCBIfam" id="TIGR00099">
    <property type="entry name" value="Cof-subfamily"/>
    <property type="match status" value="1"/>
</dbReference>
<dbReference type="InterPro" id="IPR023214">
    <property type="entry name" value="HAD_sf"/>
</dbReference>
<dbReference type="Gene3D" id="3.30.1240.10">
    <property type="match status" value="1"/>
</dbReference>
<dbReference type="eggNOG" id="COG0561">
    <property type="taxonomic scope" value="Bacteria"/>
</dbReference>
<organism evidence="1 2">
    <name type="scientific">Clostridium baratii str. Sullivan</name>
    <dbReference type="NCBI Taxonomy" id="1415775"/>
    <lineage>
        <taxon>Bacteria</taxon>
        <taxon>Bacillati</taxon>
        <taxon>Bacillota</taxon>
        <taxon>Clostridia</taxon>
        <taxon>Eubacteriales</taxon>
        <taxon>Clostridiaceae</taxon>
        <taxon>Clostridium</taxon>
    </lineage>
</organism>
<dbReference type="GO" id="GO:0000287">
    <property type="term" value="F:magnesium ion binding"/>
    <property type="evidence" value="ECO:0007669"/>
    <property type="project" value="TreeGrafter"/>
</dbReference>
<dbReference type="GO" id="GO:0008967">
    <property type="term" value="F:phosphoglycolate phosphatase activity"/>
    <property type="evidence" value="ECO:0007669"/>
    <property type="project" value="UniProtKB-EC"/>
</dbReference>
<sequence length="279" mass="31028">MTYKMVCIDMDGTLLGKRKSISEESKRVIKEVSKKGVKVVVTTGRLYNNAAYYSDLIGASDAVIAGNGAVIKEKSQNEVIYRSKIDSDICKGLLLKAEKCGVILHLHTIDRIITNSCLSNIIAKIVLPGRKYKSFPIHTETIKNIDSIDKVLKKYNSEVTKCIMFSTSAKKTRKFKEEIKSIKGIVCYPSGDKSIEINKVGVSKGNAVKILGEYYDIKREEIICIGDNENDISMIEYAGLGIAMGNAIKKLKEKANYITDTNTNDGVRKALEKFILKIR</sequence>
<dbReference type="InterPro" id="IPR036412">
    <property type="entry name" value="HAD-like_sf"/>
</dbReference>
<dbReference type="AlphaFoldDB" id="A0A0A7FTF1"/>
<gene>
    <name evidence="1" type="ORF">U729_347</name>
</gene>
<keyword evidence="1" id="KW-0378">Hydrolase</keyword>
<dbReference type="SFLD" id="SFLDG01144">
    <property type="entry name" value="C2.B.4:_PGP_Like"/>
    <property type="match status" value="1"/>
</dbReference>
<dbReference type="PROSITE" id="PS01229">
    <property type="entry name" value="COF_2"/>
    <property type="match status" value="1"/>
</dbReference>
<dbReference type="Proteomes" id="UP000030635">
    <property type="component" value="Chromosome"/>
</dbReference>
<keyword evidence="2" id="KW-1185">Reference proteome</keyword>
<dbReference type="HOGENOM" id="CLU_044146_1_3_9"/>
<dbReference type="SFLD" id="SFLDG01140">
    <property type="entry name" value="C2.B:_Phosphomannomutase_and_P"/>
    <property type="match status" value="1"/>
</dbReference>
<dbReference type="SUPFAM" id="SSF56784">
    <property type="entry name" value="HAD-like"/>
    <property type="match status" value="1"/>
</dbReference>
<dbReference type="Pfam" id="PF08282">
    <property type="entry name" value="Hydrolase_3"/>
    <property type="match status" value="1"/>
</dbReference>
<name>A0A0A7FTF1_9CLOT</name>
<accession>A0A0A7FTF1</accession>
<dbReference type="OrthoDB" id="9781413at2"/>
<dbReference type="CDD" id="cd07516">
    <property type="entry name" value="HAD_Pase"/>
    <property type="match status" value="1"/>
</dbReference>
<dbReference type="PANTHER" id="PTHR10000">
    <property type="entry name" value="PHOSPHOSERINE PHOSPHATASE"/>
    <property type="match status" value="1"/>
</dbReference>
<evidence type="ECO:0000313" key="1">
    <source>
        <dbReference type="EMBL" id="AIY82909.1"/>
    </source>
</evidence>
<evidence type="ECO:0000313" key="2">
    <source>
        <dbReference type="Proteomes" id="UP000030635"/>
    </source>
</evidence>
<dbReference type="STRING" id="1561.NPD11_2656"/>
<dbReference type="PANTHER" id="PTHR10000:SF8">
    <property type="entry name" value="HAD SUPERFAMILY HYDROLASE-LIKE, TYPE 3"/>
    <property type="match status" value="1"/>
</dbReference>
<dbReference type="EC" id="3.1.3.18" evidence="1"/>
<dbReference type="SFLD" id="SFLDS00003">
    <property type="entry name" value="Haloacid_Dehalogenase"/>
    <property type="match status" value="1"/>
</dbReference>